<dbReference type="NCBIfam" id="TIGR01517">
    <property type="entry name" value="ATPase-IIB_Ca"/>
    <property type="match status" value="1"/>
</dbReference>
<evidence type="ECO:0000256" key="2">
    <source>
        <dbReference type="ARBA" id="ARBA00022448"/>
    </source>
</evidence>
<keyword evidence="10" id="KW-1278">Translocase</keyword>
<dbReference type="PRINTS" id="PR00120">
    <property type="entry name" value="HATPASE"/>
</dbReference>
<keyword evidence="6 15" id="KW-0547">Nucleotide-binding</keyword>
<dbReference type="PANTHER" id="PTHR24093:SF369">
    <property type="entry name" value="CALCIUM-TRANSPORTING ATPASE"/>
    <property type="match status" value="1"/>
</dbReference>
<dbReference type="InterPro" id="IPR059000">
    <property type="entry name" value="ATPase_P-type_domA"/>
</dbReference>
<evidence type="ECO:0000256" key="12">
    <source>
        <dbReference type="ARBA" id="ARBA00023065"/>
    </source>
</evidence>
<dbReference type="InterPro" id="IPR006408">
    <property type="entry name" value="P-type_ATPase_IIB"/>
</dbReference>
<dbReference type="InterPro" id="IPR023298">
    <property type="entry name" value="ATPase_P-typ_TM_dom_sf"/>
</dbReference>
<evidence type="ECO:0000256" key="11">
    <source>
        <dbReference type="ARBA" id="ARBA00022989"/>
    </source>
</evidence>
<dbReference type="FunFam" id="3.40.50.1000:FF:000018">
    <property type="entry name" value="Calcium-transporting ATPase"/>
    <property type="match status" value="1"/>
</dbReference>
<feature type="transmembrane region" description="Helical" evidence="15">
    <location>
        <begin position="829"/>
        <end position="848"/>
    </location>
</feature>
<dbReference type="FunFam" id="1.20.1110.10:FF:000002">
    <property type="entry name" value="Calcium-transporting ATPase"/>
    <property type="match status" value="1"/>
</dbReference>
<name>A0A8J6BBI8_9EUKA</name>
<feature type="transmembrane region" description="Helical" evidence="15">
    <location>
        <begin position="914"/>
        <end position="935"/>
    </location>
</feature>
<dbReference type="GO" id="GO:0005524">
    <property type="term" value="F:ATP binding"/>
    <property type="evidence" value="ECO:0007669"/>
    <property type="project" value="UniProtKB-KW"/>
</dbReference>
<keyword evidence="7 15" id="KW-0106">Calcium</keyword>
<dbReference type="Pfam" id="PF08282">
    <property type="entry name" value="Hydrolase_3"/>
    <property type="match status" value="1"/>
</dbReference>
<comment type="similarity">
    <text evidence="15">Belongs to the cation transport ATPase (P-type) (TC 3.A.3) family.</text>
</comment>
<comment type="caution">
    <text evidence="17">The sequence shown here is derived from an EMBL/GenBank/DDBJ whole genome shotgun (WGS) entry which is preliminary data.</text>
</comment>
<keyword evidence="4 15" id="KW-0812">Transmembrane</keyword>
<dbReference type="NCBIfam" id="TIGR01494">
    <property type="entry name" value="ATPase_P-type"/>
    <property type="match status" value="2"/>
</dbReference>
<dbReference type="InterPro" id="IPR004014">
    <property type="entry name" value="ATPase_P-typ_cation-transptr_N"/>
</dbReference>
<dbReference type="SFLD" id="SFLDG00002">
    <property type="entry name" value="C1.7:_P-type_atpase_like"/>
    <property type="match status" value="1"/>
</dbReference>
<evidence type="ECO:0000256" key="14">
    <source>
        <dbReference type="ARBA" id="ARBA00048694"/>
    </source>
</evidence>
<dbReference type="Gene3D" id="3.40.1110.10">
    <property type="entry name" value="Calcium-transporting ATPase, cytoplasmic domain N"/>
    <property type="match status" value="1"/>
</dbReference>
<feature type="transmembrane region" description="Helical" evidence="15">
    <location>
        <begin position="93"/>
        <end position="111"/>
    </location>
</feature>
<evidence type="ECO:0000313" key="18">
    <source>
        <dbReference type="Proteomes" id="UP000717585"/>
    </source>
</evidence>
<keyword evidence="18" id="KW-1185">Reference proteome</keyword>
<evidence type="ECO:0000256" key="5">
    <source>
        <dbReference type="ARBA" id="ARBA00022723"/>
    </source>
</evidence>
<dbReference type="Gene3D" id="1.20.1110.10">
    <property type="entry name" value="Calcium-transporting ATPase, transmembrane domain"/>
    <property type="match status" value="1"/>
</dbReference>
<dbReference type="InterPro" id="IPR018303">
    <property type="entry name" value="ATPase_P-typ_P_site"/>
</dbReference>
<feature type="transmembrane region" description="Helical" evidence="15">
    <location>
        <begin position="757"/>
        <end position="775"/>
    </location>
</feature>
<dbReference type="Pfam" id="PF00689">
    <property type="entry name" value="Cation_ATPase_C"/>
    <property type="match status" value="1"/>
</dbReference>
<keyword evidence="12 15" id="KW-0406">Ion transport</keyword>
<dbReference type="EMBL" id="JAHDYR010000019">
    <property type="protein sequence ID" value="KAG9393927.1"/>
    <property type="molecule type" value="Genomic_DNA"/>
</dbReference>
<evidence type="ECO:0000256" key="15">
    <source>
        <dbReference type="RuleBase" id="RU361146"/>
    </source>
</evidence>
<evidence type="ECO:0000256" key="13">
    <source>
        <dbReference type="ARBA" id="ARBA00023136"/>
    </source>
</evidence>
<evidence type="ECO:0000313" key="17">
    <source>
        <dbReference type="EMBL" id="KAG9393927.1"/>
    </source>
</evidence>
<comment type="subcellular location">
    <subcellularLocation>
        <location evidence="1">Endomembrane system</location>
        <topology evidence="1">Multi-pass membrane protein</topology>
    </subcellularLocation>
    <subcellularLocation>
        <location evidence="15">Membrane</location>
        <topology evidence="15">Multi-pass membrane protein</topology>
    </subcellularLocation>
</comment>
<evidence type="ECO:0000256" key="9">
    <source>
        <dbReference type="ARBA" id="ARBA00022842"/>
    </source>
</evidence>
<organism evidence="17 18">
    <name type="scientific">Carpediemonas membranifera</name>
    <dbReference type="NCBI Taxonomy" id="201153"/>
    <lineage>
        <taxon>Eukaryota</taxon>
        <taxon>Metamonada</taxon>
        <taxon>Carpediemonas-like organisms</taxon>
        <taxon>Carpediemonas</taxon>
    </lineage>
</organism>
<dbReference type="Pfam" id="PF00690">
    <property type="entry name" value="Cation_ATPase_N"/>
    <property type="match status" value="1"/>
</dbReference>
<comment type="function">
    <text evidence="15">Catalyzes the hydrolysis of ATP coupled with the transport of calcium.</text>
</comment>
<keyword evidence="5" id="KW-0479">Metal-binding</keyword>
<evidence type="ECO:0000256" key="3">
    <source>
        <dbReference type="ARBA" id="ARBA00022568"/>
    </source>
</evidence>
<keyword evidence="3 15" id="KW-0109">Calcium transport</keyword>
<dbReference type="GO" id="GO:0012505">
    <property type="term" value="C:endomembrane system"/>
    <property type="evidence" value="ECO:0007669"/>
    <property type="project" value="UniProtKB-SubCell"/>
</dbReference>
<reference evidence="17" key="1">
    <citation type="submission" date="2021-05" db="EMBL/GenBank/DDBJ databases">
        <title>A free-living protist that lacks canonical eukaryotic 1 DNA replication and segregation systems.</title>
        <authorList>
            <person name="Salas-Leiva D.E."/>
            <person name="Tromer E.C."/>
            <person name="Curtis B.A."/>
            <person name="Jerlstrom-Hultqvist J."/>
            <person name="Kolisko M."/>
            <person name="Yi Z."/>
            <person name="Salas-Leiva J.S."/>
            <person name="Gallot-Lavallee L."/>
            <person name="Kops G.J.P.L."/>
            <person name="Archibald J.M."/>
            <person name="Simpson A.G.B."/>
            <person name="Roger A.J."/>
        </authorList>
    </citation>
    <scope>NUCLEOTIDE SEQUENCE</scope>
    <source>
        <strain evidence="17">BICM</strain>
    </source>
</reference>
<dbReference type="FunFam" id="3.40.50.1000:FF:000001">
    <property type="entry name" value="Phospholipid-transporting ATPase IC"/>
    <property type="match status" value="1"/>
</dbReference>
<dbReference type="InterPro" id="IPR006068">
    <property type="entry name" value="ATPase_P-typ_cation-transptr_C"/>
</dbReference>
<evidence type="ECO:0000256" key="7">
    <source>
        <dbReference type="ARBA" id="ARBA00022837"/>
    </source>
</evidence>
<feature type="transmembrane region" description="Helical" evidence="15">
    <location>
        <begin position="279"/>
        <end position="301"/>
    </location>
</feature>
<feature type="transmembrane region" description="Helical" evidence="15">
    <location>
        <begin position="947"/>
        <end position="967"/>
    </location>
</feature>
<evidence type="ECO:0000259" key="16">
    <source>
        <dbReference type="SMART" id="SM00831"/>
    </source>
</evidence>
<dbReference type="Pfam" id="PF00122">
    <property type="entry name" value="E1-E2_ATPase"/>
    <property type="match status" value="1"/>
</dbReference>
<dbReference type="GO" id="GO:0005388">
    <property type="term" value="F:P-type calcium transporter activity"/>
    <property type="evidence" value="ECO:0007669"/>
    <property type="project" value="UniProtKB-EC"/>
</dbReference>
<dbReference type="GO" id="GO:0005886">
    <property type="term" value="C:plasma membrane"/>
    <property type="evidence" value="ECO:0007669"/>
    <property type="project" value="TreeGrafter"/>
</dbReference>
<comment type="catalytic activity">
    <reaction evidence="14 15">
        <text>Ca(2+)(in) + ATP + H2O = Ca(2+)(out) + ADP + phosphate + H(+)</text>
        <dbReference type="Rhea" id="RHEA:18105"/>
        <dbReference type="ChEBI" id="CHEBI:15377"/>
        <dbReference type="ChEBI" id="CHEBI:15378"/>
        <dbReference type="ChEBI" id="CHEBI:29108"/>
        <dbReference type="ChEBI" id="CHEBI:30616"/>
        <dbReference type="ChEBI" id="CHEBI:43474"/>
        <dbReference type="ChEBI" id="CHEBI:456216"/>
        <dbReference type="EC" id="7.2.2.10"/>
    </reaction>
</comment>
<keyword evidence="13 15" id="KW-0472">Membrane</keyword>
<dbReference type="FunFam" id="1.20.1110.10:FF:000039">
    <property type="entry name" value="Calcium-transporting ATPase"/>
    <property type="match status" value="1"/>
</dbReference>
<feature type="transmembrane region" description="Helical" evidence="15">
    <location>
        <begin position="123"/>
        <end position="143"/>
    </location>
</feature>
<dbReference type="SFLD" id="SFLDF00027">
    <property type="entry name" value="p-type_atpase"/>
    <property type="match status" value="1"/>
</dbReference>
<gene>
    <name evidence="17" type="ORF">J8273_4527</name>
</gene>
<accession>A0A8J6BBI8</accession>
<dbReference type="Pfam" id="PF13246">
    <property type="entry name" value="Cation_ATPase"/>
    <property type="match status" value="1"/>
</dbReference>
<dbReference type="InterPro" id="IPR001757">
    <property type="entry name" value="P_typ_ATPase"/>
</dbReference>
<dbReference type="OrthoDB" id="3352408at2759"/>
<protein>
    <recommendedName>
        <fullName evidence="15">Calcium-transporting ATPase</fullName>
        <ecNumber evidence="15">7.2.2.10</ecNumber>
    </recommendedName>
</protein>
<feature type="transmembrane region" description="Helical" evidence="15">
    <location>
        <begin position="321"/>
        <end position="352"/>
    </location>
</feature>
<dbReference type="FunFam" id="2.70.150.10:FF:000029">
    <property type="entry name" value="Calcium-transporting ATPase"/>
    <property type="match status" value="1"/>
</dbReference>
<dbReference type="CDD" id="cd02081">
    <property type="entry name" value="P-type_ATPase_Ca_PMCA-like"/>
    <property type="match status" value="1"/>
</dbReference>
<evidence type="ECO:0000256" key="6">
    <source>
        <dbReference type="ARBA" id="ARBA00022741"/>
    </source>
</evidence>
<comment type="caution">
    <text evidence="15">Lacks conserved residue(s) required for the propagation of feature annotation.</text>
</comment>
<dbReference type="InterPro" id="IPR044492">
    <property type="entry name" value="P_typ_ATPase_HD_dom"/>
</dbReference>
<keyword evidence="11 15" id="KW-1133">Transmembrane helix</keyword>
<proteinExistence type="inferred from homology"/>
<dbReference type="AlphaFoldDB" id="A0A8J6BBI8"/>
<evidence type="ECO:0000256" key="4">
    <source>
        <dbReference type="ARBA" id="ARBA00022692"/>
    </source>
</evidence>
<dbReference type="InterPro" id="IPR023299">
    <property type="entry name" value="ATPase_P-typ_cyto_dom_N"/>
</dbReference>
<dbReference type="PRINTS" id="PR00119">
    <property type="entry name" value="CATATPASE"/>
</dbReference>
<dbReference type="SUPFAM" id="SSF81665">
    <property type="entry name" value="Calcium ATPase, transmembrane domain M"/>
    <property type="match status" value="1"/>
</dbReference>
<dbReference type="Gene3D" id="2.70.150.10">
    <property type="entry name" value="Calcium-transporting ATPase, cytoplasmic transduction domain A"/>
    <property type="match status" value="1"/>
</dbReference>
<dbReference type="InterPro" id="IPR023214">
    <property type="entry name" value="HAD_sf"/>
</dbReference>
<evidence type="ECO:0000256" key="1">
    <source>
        <dbReference type="ARBA" id="ARBA00004127"/>
    </source>
</evidence>
<keyword evidence="2 15" id="KW-0813">Transport</keyword>
<dbReference type="GO" id="GO:0046872">
    <property type="term" value="F:metal ion binding"/>
    <property type="evidence" value="ECO:0007669"/>
    <property type="project" value="UniProtKB-KW"/>
</dbReference>
<dbReference type="InterPro" id="IPR008250">
    <property type="entry name" value="ATPase_P-typ_transduc_dom_A_sf"/>
</dbReference>
<dbReference type="SUPFAM" id="SSF81653">
    <property type="entry name" value="Calcium ATPase, transduction domain A"/>
    <property type="match status" value="1"/>
</dbReference>
<keyword evidence="9" id="KW-0460">Magnesium</keyword>
<keyword evidence="8 15" id="KW-0067">ATP-binding</keyword>
<sequence length="1058" mass="115657">MDADSHEASIFGVTVEQLDELMESRENGTKKLEEFGGLPVLFEKLKTSEDGLGQIDIDNACADRFSAFGRNVHATPKSKSFIRLWLECLKDPILIILIISAIISFLLSFIPKEDEGSEGNWDWIEGVAILAAIVIVCTVTAFNDWSKERQFRKLNAAKEDRMVTVIRTGVQQTINIHDLAVGDVVDLQQGDQLPADGVLIRAINLESDESALTGESVTVNKDPKSSPFMLCGCTIATGNGAMVVTNVGIHSEWGRTLASLVKEPEPTPLQNKLDSLAKLIGYFGAGTALFTVLVLGIRWAYKEIVKKVIIDNGTFHASSLTAWIDFIILAVTIVVVAVPEGLPLAVTISLAYSMKRMMKDNNLVRHLNACETMGGATNICSDKTGTLTQNKMTVTQGWFAGRLFDRVPARDELPASIVAHIGVGSAVNSTAFLQVDEAGQPEFVGSKTECALLQLSRNWGLDYVPVRKATSEITEYDFNSDRKRMSKVVDMTQSSYEEAARDFTAHAGPRIFCKGASEMVLSLCTSYLDEQGQVAPMTDGVRKSIDEAIISLASNGLRTIILAYRDIEPGQTPEQLNDSDLNEKELTCVGLTGIMDPLREEVPESVRRCQMAGIMVRMVTGDNILTAKSIARSCNILTETGTAITGPELRRMTDAELDAVIPTLQVVARSTPSDKLKLVTRLRALGEVVAVTGDGANDAPALKEADVGLAMGISGTEVAKEASDIILLDDNFHSVEMAILWGRAVYDNIRKFLQFQLTVNVVALVIAFTGALFLGESPLGAVQLLWVNLIMDTLAALALATEGPHEGLLKRKPYGRYEALISPDMWKNIAFQSVFQLVVLFVFMAILPDGQKNAQYLRDAPVLSFFYDSDTVVYRKDTIIFNTFVFSQLFNELNARKITWLDWNILQNIHKSPMFIIVMVATVVLQVLIVAFGSYAVRVHLLEPHEWVYTIAIAFLSIPIGFIQHLVPIPAPLAKLLGKIGAARRPKKEKWAPIADQLKHEEDEVVGGQAEAYPAVPESVSSVSTSDAEEEVVVNYGVAEEPAVEVDAEDVNVEGGSD</sequence>
<feature type="domain" description="Cation-transporting P-type ATPase N-terminal" evidence="16">
    <location>
        <begin position="34"/>
        <end position="109"/>
    </location>
</feature>
<dbReference type="EC" id="7.2.2.10" evidence="15"/>
<dbReference type="Gene3D" id="3.40.50.1000">
    <property type="entry name" value="HAD superfamily/HAD-like"/>
    <property type="match status" value="1"/>
</dbReference>
<dbReference type="PANTHER" id="PTHR24093">
    <property type="entry name" value="CATION TRANSPORTING ATPASE"/>
    <property type="match status" value="1"/>
</dbReference>
<dbReference type="SUPFAM" id="SSF81660">
    <property type="entry name" value="Metal cation-transporting ATPase, ATP-binding domain N"/>
    <property type="match status" value="1"/>
</dbReference>
<dbReference type="InterPro" id="IPR036412">
    <property type="entry name" value="HAD-like_sf"/>
</dbReference>
<evidence type="ECO:0000256" key="10">
    <source>
        <dbReference type="ARBA" id="ARBA00022967"/>
    </source>
</evidence>
<dbReference type="SUPFAM" id="SSF56784">
    <property type="entry name" value="HAD-like"/>
    <property type="match status" value="1"/>
</dbReference>
<dbReference type="GO" id="GO:0016887">
    <property type="term" value="F:ATP hydrolysis activity"/>
    <property type="evidence" value="ECO:0007669"/>
    <property type="project" value="InterPro"/>
</dbReference>
<dbReference type="SMART" id="SM00831">
    <property type="entry name" value="Cation_ATPase_N"/>
    <property type="match status" value="1"/>
</dbReference>
<dbReference type="PROSITE" id="PS00154">
    <property type="entry name" value="ATPASE_E1_E2"/>
    <property type="match status" value="1"/>
</dbReference>
<evidence type="ECO:0000256" key="8">
    <source>
        <dbReference type="ARBA" id="ARBA00022840"/>
    </source>
</evidence>
<dbReference type="SFLD" id="SFLDS00003">
    <property type="entry name" value="Haloacid_Dehalogenase"/>
    <property type="match status" value="1"/>
</dbReference>
<dbReference type="Proteomes" id="UP000717585">
    <property type="component" value="Unassembled WGS sequence"/>
</dbReference>